<keyword evidence="1" id="KW-1133">Transmembrane helix</keyword>
<gene>
    <name evidence="2" type="ORF">ABLG96_07545</name>
</gene>
<dbReference type="EMBL" id="CP159218">
    <property type="protein sequence ID" value="XCG65140.1"/>
    <property type="molecule type" value="Genomic_DNA"/>
</dbReference>
<name>A0AAU8DWB3_9ACTN</name>
<keyword evidence="1" id="KW-0812">Transmembrane</keyword>
<dbReference type="RefSeq" id="WP_353650751.1">
    <property type="nucleotide sequence ID" value="NZ_CP159218.1"/>
</dbReference>
<proteinExistence type="predicted"/>
<protein>
    <submittedName>
        <fullName evidence="2">Uncharacterized protein</fullName>
    </submittedName>
</protein>
<sequence>MAFPSAIIDAVESWLAGQSFWIQVPIVLAVLVPLCWLVAGGVDKLVELALRRHSARDAATDAALVAAARNPGVQPQVPR</sequence>
<reference evidence="2" key="1">
    <citation type="submission" date="2024-05" db="EMBL/GenBank/DDBJ databases">
        <authorList>
            <person name="Cai S.Y."/>
            <person name="Jin L.M."/>
            <person name="Li H.R."/>
        </authorList>
    </citation>
    <scope>NUCLEOTIDE SEQUENCE</scope>
    <source>
        <strain evidence="2">A5-74</strain>
    </source>
</reference>
<organism evidence="2">
    <name type="scientific">Nakamurella sp. A5-74</name>
    <dbReference type="NCBI Taxonomy" id="3158264"/>
    <lineage>
        <taxon>Bacteria</taxon>
        <taxon>Bacillati</taxon>
        <taxon>Actinomycetota</taxon>
        <taxon>Actinomycetes</taxon>
        <taxon>Nakamurellales</taxon>
        <taxon>Nakamurellaceae</taxon>
        <taxon>Nakamurella</taxon>
    </lineage>
</organism>
<dbReference type="AlphaFoldDB" id="A0AAU8DWB3"/>
<evidence type="ECO:0000313" key="2">
    <source>
        <dbReference type="EMBL" id="XCG65140.1"/>
    </source>
</evidence>
<feature type="transmembrane region" description="Helical" evidence="1">
    <location>
        <begin position="20"/>
        <end position="42"/>
    </location>
</feature>
<accession>A0AAU8DWB3</accession>
<evidence type="ECO:0000256" key="1">
    <source>
        <dbReference type="SAM" id="Phobius"/>
    </source>
</evidence>
<keyword evidence="1" id="KW-0472">Membrane</keyword>